<dbReference type="Gene3D" id="3.40.50.300">
    <property type="entry name" value="P-loop containing nucleotide triphosphate hydrolases"/>
    <property type="match status" value="1"/>
</dbReference>
<dbReference type="RefSeq" id="WP_108402168.1">
    <property type="nucleotide sequence ID" value="NZ_NESP01000001.1"/>
</dbReference>
<feature type="domain" description="AAA" evidence="1">
    <location>
        <begin position="18"/>
        <end position="135"/>
    </location>
</feature>
<dbReference type="InterPro" id="IPR027417">
    <property type="entry name" value="P-loop_NTPase"/>
</dbReference>
<feature type="domain" description="DUF4143" evidence="2">
    <location>
        <begin position="178"/>
        <end position="331"/>
    </location>
</feature>
<gene>
    <name evidence="3" type="ORF">B9Z44_08495</name>
</gene>
<reference evidence="3 4" key="1">
    <citation type="submission" date="2017-04" db="EMBL/GenBank/DDBJ databases">
        <title>Unexpected and diverse lifestyles within the genus Limnohabitans.</title>
        <authorList>
            <person name="Kasalicky V."/>
            <person name="Mehrshad M."/>
            <person name="Andrei S.-A."/>
            <person name="Salcher M."/>
            <person name="Kratochvilova H."/>
            <person name="Simek K."/>
            <person name="Ghai R."/>
        </authorList>
    </citation>
    <scope>NUCLEOTIDE SEQUENCE [LARGE SCALE GENOMIC DNA]</scope>
    <source>
        <strain evidence="3 4">MWH-C5</strain>
    </source>
</reference>
<dbReference type="AlphaFoldDB" id="A0A315G1L4"/>
<name>A0A315G1L4_9BURK</name>
<dbReference type="SUPFAM" id="SSF52540">
    <property type="entry name" value="P-loop containing nucleoside triphosphate hydrolases"/>
    <property type="match status" value="1"/>
</dbReference>
<evidence type="ECO:0008006" key="5">
    <source>
        <dbReference type="Google" id="ProtNLM"/>
    </source>
</evidence>
<evidence type="ECO:0000259" key="2">
    <source>
        <dbReference type="Pfam" id="PF13635"/>
    </source>
</evidence>
<evidence type="ECO:0000313" key="4">
    <source>
        <dbReference type="Proteomes" id="UP000251341"/>
    </source>
</evidence>
<evidence type="ECO:0000313" key="3">
    <source>
        <dbReference type="EMBL" id="PUE59607.1"/>
    </source>
</evidence>
<dbReference type="PANTHER" id="PTHR43566:SF2">
    <property type="entry name" value="DUF4143 DOMAIN-CONTAINING PROTEIN"/>
    <property type="match status" value="1"/>
</dbReference>
<dbReference type="Pfam" id="PF13173">
    <property type="entry name" value="AAA_14"/>
    <property type="match status" value="1"/>
</dbReference>
<comment type="caution">
    <text evidence="3">The sequence shown here is derived from an EMBL/GenBank/DDBJ whole genome shotgun (WGS) entry which is preliminary data.</text>
</comment>
<dbReference type="InterPro" id="IPR025420">
    <property type="entry name" value="DUF4143"/>
</dbReference>
<dbReference type="EMBL" id="NESP01000001">
    <property type="protein sequence ID" value="PUE59607.1"/>
    <property type="molecule type" value="Genomic_DNA"/>
</dbReference>
<keyword evidence="4" id="KW-1185">Reference proteome</keyword>
<dbReference type="InterPro" id="IPR041682">
    <property type="entry name" value="AAA_14"/>
</dbReference>
<dbReference type="PANTHER" id="PTHR43566">
    <property type="entry name" value="CONSERVED PROTEIN"/>
    <property type="match status" value="1"/>
</dbReference>
<proteinExistence type="predicted"/>
<dbReference type="Pfam" id="PF13635">
    <property type="entry name" value="DUF4143"/>
    <property type="match status" value="1"/>
</dbReference>
<dbReference type="Proteomes" id="UP000251341">
    <property type="component" value="Unassembled WGS sequence"/>
</dbReference>
<organism evidence="3 4">
    <name type="scientific">Limnohabitans curvus</name>
    <dbReference type="NCBI Taxonomy" id="323423"/>
    <lineage>
        <taxon>Bacteria</taxon>
        <taxon>Pseudomonadati</taxon>
        <taxon>Pseudomonadota</taxon>
        <taxon>Betaproteobacteria</taxon>
        <taxon>Burkholderiales</taxon>
        <taxon>Comamonadaceae</taxon>
        <taxon>Limnohabitans</taxon>
    </lineage>
</organism>
<accession>A0A315G1L4</accession>
<sequence>MFHRKASQEIRNHLSWSPAVAILGARQIGKTTLARQIAAEFPKSIYLDLENSQARAKLEQADVFFQAHRDRLIVLDEIQNAPELFSTMRGEIDAERRNGRFLILGSASFKLLQQSQSLAGRLALVDMAPLLLSEVHRDFEDIQTLWLRGGFPNSYTAPNDEASWLWRDGFVRHFLNTDLPALGINVEPELMRRFWRMTAHLHGQLFNASSIAASLGVSSPTVTRYLDHLVQCLMLRRLEPFHANLGKRLVKSPKIYVRDSGLLHYLMGIHNITDMMGHPITGASWEGFCVEQICNHLPAGASVSFYRTAAGAELDVVVETGRQTLGFEIKFSSAPKVTKGFWQACEDIGVNQAYVIAPVQEGWTMANNVQVISPIDIPSYLNPNIHP</sequence>
<protein>
    <recommendedName>
        <fullName evidence="5">ATPase</fullName>
    </recommendedName>
</protein>
<evidence type="ECO:0000259" key="1">
    <source>
        <dbReference type="Pfam" id="PF13173"/>
    </source>
</evidence>